<proteinExistence type="predicted"/>
<sequence length="233" mass="25209">MAPTDATAHPSDTRTDTSTRPRTGPLPWLALTAIAYALTHHVGVGLAWLGDIGDTRWADWIDILTPYAVLLPAAAALRAAHARPRTWTLYLVGALTYVEGHGIHLAANSVGNRAPSDIAHLWDEYVGHYLWYGGLTLVLIALATTLAHHQPARGPLPIALALLTGLTYTTNALEGQTALPSIAITAAFAAWGWTTRHRLGRLMLIAFAPALLMLIIYGIWHRGFPEPTDLGWV</sequence>
<reference evidence="4" key="1">
    <citation type="journal article" date="2019" name="Int. J. Syst. Evol. Microbiol.">
        <title>The Global Catalogue of Microorganisms (GCM) 10K type strain sequencing project: providing services to taxonomists for standard genome sequencing and annotation.</title>
        <authorList>
            <consortium name="The Broad Institute Genomics Platform"/>
            <consortium name="The Broad Institute Genome Sequencing Center for Infectious Disease"/>
            <person name="Wu L."/>
            <person name="Ma J."/>
        </authorList>
    </citation>
    <scope>NUCLEOTIDE SEQUENCE [LARGE SCALE GENOMIC DNA]</scope>
    <source>
        <strain evidence="4">KCTC 42087</strain>
    </source>
</reference>
<feature type="transmembrane region" description="Helical" evidence="2">
    <location>
        <begin position="177"/>
        <end position="195"/>
    </location>
</feature>
<feature type="region of interest" description="Disordered" evidence="1">
    <location>
        <begin position="1"/>
        <end position="23"/>
    </location>
</feature>
<name>A0ABW0ZXB3_9ACTN</name>
<evidence type="ECO:0000256" key="2">
    <source>
        <dbReference type="SAM" id="Phobius"/>
    </source>
</evidence>
<feature type="transmembrane region" description="Helical" evidence="2">
    <location>
        <begin position="202"/>
        <end position="220"/>
    </location>
</feature>
<evidence type="ECO:0000313" key="3">
    <source>
        <dbReference type="EMBL" id="MFC5747566.1"/>
    </source>
</evidence>
<feature type="transmembrane region" description="Helical" evidence="2">
    <location>
        <begin position="60"/>
        <end position="80"/>
    </location>
</feature>
<feature type="transmembrane region" description="Helical" evidence="2">
    <location>
        <begin position="129"/>
        <end position="147"/>
    </location>
</feature>
<dbReference type="Proteomes" id="UP001596074">
    <property type="component" value="Unassembled WGS sequence"/>
</dbReference>
<protein>
    <submittedName>
        <fullName evidence="3">Uncharacterized protein</fullName>
    </submittedName>
</protein>
<keyword evidence="2" id="KW-0472">Membrane</keyword>
<dbReference type="EMBL" id="JBHSON010000023">
    <property type="protein sequence ID" value="MFC5747566.1"/>
    <property type="molecule type" value="Genomic_DNA"/>
</dbReference>
<feature type="transmembrane region" description="Helical" evidence="2">
    <location>
        <begin position="28"/>
        <end position="48"/>
    </location>
</feature>
<comment type="caution">
    <text evidence="3">The sequence shown here is derived from an EMBL/GenBank/DDBJ whole genome shotgun (WGS) entry which is preliminary data.</text>
</comment>
<accession>A0ABW0ZXB3</accession>
<organism evidence="3 4">
    <name type="scientific">Actinomadura rugatobispora</name>
    <dbReference type="NCBI Taxonomy" id="1994"/>
    <lineage>
        <taxon>Bacteria</taxon>
        <taxon>Bacillati</taxon>
        <taxon>Actinomycetota</taxon>
        <taxon>Actinomycetes</taxon>
        <taxon>Streptosporangiales</taxon>
        <taxon>Thermomonosporaceae</taxon>
        <taxon>Actinomadura</taxon>
    </lineage>
</organism>
<keyword evidence="2" id="KW-1133">Transmembrane helix</keyword>
<keyword evidence="2" id="KW-0812">Transmembrane</keyword>
<evidence type="ECO:0000313" key="4">
    <source>
        <dbReference type="Proteomes" id="UP001596074"/>
    </source>
</evidence>
<evidence type="ECO:0000256" key="1">
    <source>
        <dbReference type="SAM" id="MobiDB-lite"/>
    </source>
</evidence>
<dbReference type="RefSeq" id="WP_378283184.1">
    <property type="nucleotide sequence ID" value="NZ_JBHSON010000023.1"/>
</dbReference>
<keyword evidence="4" id="KW-1185">Reference proteome</keyword>
<gene>
    <name evidence="3" type="ORF">ACFPZN_18190</name>
</gene>